<comment type="caution">
    <text evidence="1">The sequence shown here is derived from an EMBL/GenBank/DDBJ whole genome shotgun (WGS) entry which is preliminary data.</text>
</comment>
<dbReference type="InterPro" id="IPR006597">
    <property type="entry name" value="Sel1-like"/>
</dbReference>
<keyword evidence="2" id="KW-1185">Reference proteome</keyword>
<dbReference type="SUPFAM" id="SSF81901">
    <property type="entry name" value="HCP-like"/>
    <property type="match status" value="1"/>
</dbReference>
<name>A0A6G1DLJ0_9ORYZ</name>
<gene>
    <name evidence="1" type="ORF">E2562_020225</name>
</gene>
<dbReference type="AlphaFoldDB" id="A0A6G1DLJ0"/>
<dbReference type="PANTHER" id="PTHR45088:SF1">
    <property type="entry name" value="OS04G0476000 PROTEIN"/>
    <property type="match status" value="1"/>
</dbReference>
<dbReference type="InterPro" id="IPR053301">
    <property type="entry name" value="F-box_motif"/>
</dbReference>
<dbReference type="Proteomes" id="UP000479710">
    <property type="component" value="Unassembled WGS sequence"/>
</dbReference>
<reference evidence="1 2" key="1">
    <citation type="submission" date="2019-11" db="EMBL/GenBank/DDBJ databases">
        <title>Whole genome sequence of Oryza granulata.</title>
        <authorList>
            <person name="Li W."/>
        </authorList>
    </citation>
    <scope>NUCLEOTIDE SEQUENCE [LARGE SCALE GENOMIC DNA]</scope>
    <source>
        <strain evidence="2">cv. Menghai</strain>
        <tissue evidence="1">Leaf</tissue>
    </source>
</reference>
<evidence type="ECO:0000313" key="1">
    <source>
        <dbReference type="EMBL" id="KAF0913072.1"/>
    </source>
</evidence>
<proteinExistence type="predicted"/>
<accession>A0A6G1DLJ0</accession>
<sequence length="115" mass="12699">MQLSPTKTQVLEALLKHQTAEEATTSWGRKAERKRALELFQRAARLGSAAAMVDAGLMCWEEGRCDEAVGYYQKAAELGHPVGMCNLGVSYLEGERPSGFVILAIIFFFVSRNCN</sequence>
<dbReference type="Gene3D" id="1.25.40.10">
    <property type="entry name" value="Tetratricopeptide repeat domain"/>
    <property type="match status" value="1"/>
</dbReference>
<dbReference type="OrthoDB" id="272077at2759"/>
<organism evidence="1 2">
    <name type="scientific">Oryza meyeriana var. granulata</name>
    <dbReference type="NCBI Taxonomy" id="110450"/>
    <lineage>
        <taxon>Eukaryota</taxon>
        <taxon>Viridiplantae</taxon>
        <taxon>Streptophyta</taxon>
        <taxon>Embryophyta</taxon>
        <taxon>Tracheophyta</taxon>
        <taxon>Spermatophyta</taxon>
        <taxon>Magnoliopsida</taxon>
        <taxon>Liliopsida</taxon>
        <taxon>Poales</taxon>
        <taxon>Poaceae</taxon>
        <taxon>BOP clade</taxon>
        <taxon>Oryzoideae</taxon>
        <taxon>Oryzeae</taxon>
        <taxon>Oryzinae</taxon>
        <taxon>Oryza</taxon>
        <taxon>Oryza meyeriana</taxon>
    </lineage>
</organism>
<evidence type="ECO:0000313" key="2">
    <source>
        <dbReference type="Proteomes" id="UP000479710"/>
    </source>
</evidence>
<protein>
    <submittedName>
        <fullName evidence="1">Uncharacterized protein</fullName>
    </submittedName>
</protein>
<dbReference type="Pfam" id="PF08238">
    <property type="entry name" value="Sel1"/>
    <property type="match status" value="3"/>
</dbReference>
<dbReference type="InterPro" id="IPR011990">
    <property type="entry name" value="TPR-like_helical_dom_sf"/>
</dbReference>
<dbReference type="EMBL" id="SPHZ02000006">
    <property type="protein sequence ID" value="KAF0913072.1"/>
    <property type="molecule type" value="Genomic_DNA"/>
</dbReference>
<dbReference type="PANTHER" id="PTHR45088">
    <property type="entry name" value="OSJNBA0022H21.17 PROTEIN"/>
    <property type="match status" value="1"/>
</dbReference>